<accession>A0A9X2HUH1</accession>
<sequence>MALSMCPAQLLMLSMVMSCSESPREIRIPLQESDAQIKWQIATPGLSDGKYSLVVSSRQIERKYPMWEDWGPAQQARFYIDHDDRGLLVLGAGADIMIDLTHNKITSLPMNRHDIDMKGWCFVGKVDGPPPVHFEKNNDLKLCDEKTGT</sequence>
<name>A0A9X2HUH1_9SPHN</name>
<reference evidence="1" key="1">
    <citation type="submission" date="2022-05" db="EMBL/GenBank/DDBJ databases">
        <title>Sphingomonas sp. strain RP10 Genome sequencing and assembly.</title>
        <authorList>
            <person name="Kim I."/>
        </authorList>
    </citation>
    <scope>NUCLEOTIDE SEQUENCE</scope>
    <source>
        <strain evidence="1">RP10</strain>
    </source>
</reference>
<evidence type="ECO:0000313" key="2">
    <source>
        <dbReference type="Proteomes" id="UP001139486"/>
    </source>
</evidence>
<dbReference type="AlphaFoldDB" id="A0A9X2HUH1"/>
<gene>
    <name evidence="1" type="ORF">M9979_02300</name>
</gene>
<evidence type="ECO:0000313" key="1">
    <source>
        <dbReference type="EMBL" id="MCP3733713.1"/>
    </source>
</evidence>
<dbReference type="EMBL" id="JAMLDY010000002">
    <property type="protein sequence ID" value="MCP3733713.1"/>
    <property type="molecule type" value="Genomic_DNA"/>
</dbReference>
<organism evidence="1 2">
    <name type="scientific">Sphingomonas liriopis</name>
    <dbReference type="NCBI Taxonomy" id="2949094"/>
    <lineage>
        <taxon>Bacteria</taxon>
        <taxon>Pseudomonadati</taxon>
        <taxon>Pseudomonadota</taxon>
        <taxon>Alphaproteobacteria</taxon>
        <taxon>Sphingomonadales</taxon>
        <taxon>Sphingomonadaceae</taxon>
        <taxon>Sphingomonas</taxon>
    </lineage>
</organism>
<proteinExistence type="predicted"/>
<comment type="caution">
    <text evidence="1">The sequence shown here is derived from an EMBL/GenBank/DDBJ whole genome shotgun (WGS) entry which is preliminary data.</text>
</comment>
<protein>
    <submittedName>
        <fullName evidence="1">Uncharacterized protein</fullName>
    </submittedName>
</protein>
<dbReference type="Proteomes" id="UP001139486">
    <property type="component" value="Unassembled WGS sequence"/>
</dbReference>
<dbReference type="RefSeq" id="WP_254287718.1">
    <property type="nucleotide sequence ID" value="NZ_JAMLDY010000002.1"/>
</dbReference>
<keyword evidence="2" id="KW-1185">Reference proteome</keyword>